<accession>A0ABT2MS33</accession>
<feature type="transmembrane region" description="Helical" evidence="1">
    <location>
        <begin position="138"/>
        <end position="161"/>
    </location>
</feature>
<sequence length="243" mass="27084">MNLSLLFAIALALVHIWAKNLLFLESVPRNCWLSMAGGVSVAYTFIHIFPELSEGQATFEASALNGLEFLEHHVYLMSLVGFSIFYGLEKLAKTSRQHQIQIGRGDATSDQVFWLHIISFALYNALIGYLLSDPAEEASVLSLCFFFIAMGLHFLVNDFGLREHHKRVYDHRGRWVLAAAVIVGWAIGRATTISHEAIALLFAFLAGGIILNILKEELPEERETQFWAFAAGAGVYSVLLLII</sequence>
<evidence type="ECO:0000256" key="1">
    <source>
        <dbReference type="SAM" id="Phobius"/>
    </source>
</evidence>
<keyword evidence="1" id="KW-0472">Membrane</keyword>
<organism evidence="2 3">
    <name type="scientific">Laspinema palackyanum D2a</name>
    <dbReference type="NCBI Taxonomy" id="2953684"/>
    <lineage>
        <taxon>Bacteria</taxon>
        <taxon>Bacillati</taxon>
        <taxon>Cyanobacteriota</taxon>
        <taxon>Cyanophyceae</taxon>
        <taxon>Oscillatoriophycideae</taxon>
        <taxon>Oscillatoriales</taxon>
        <taxon>Laspinemataceae</taxon>
        <taxon>Laspinema</taxon>
        <taxon>Laspinema palackyanum</taxon>
    </lineage>
</organism>
<feature type="transmembrane region" description="Helical" evidence="1">
    <location>
        <begin position="197"/>
        <end position="214"/>
    </location>
</feature>
<proteinExistence type="predicted"/>
<feature type="transmembrane region" description="Helical" evidence="1">
    <location>
        <begin position="226"/>
        <end position="242"/>
    </location>
</feature>
<keyword evidence="1" id="KW-1133">Transmembrane helix</keyword>
<evidence type="ECO:0000313" key="2">
    <source>
        <dbReference type="EMBL" id="MCT7967543.1"/>
    </source>
</evidence>
<dbReference type="Proteomes" id="UP001525890">
    <property type="component" value="Unassembled WGS sequence"/>
</dbReference>
<dbReference type="EMBL" id="JAMXFF010000020">
    <property type="protein sequence ID" value="MCT7967543.1"/>
    <property type="molecule type" value="Genomic_DNA"/>
</dbReference>
<keyword evidence="1" id="KW-0812">Transmembrane</keyword>
<gene>
    <name evidence="2" type="ORF">NG799_14475</name>
</gene>
<evidence type="ECO:0000313" key="3">
    <source>
        <dbReference type="Proteomes" id="UP001525890"/>
    </source>
</evidence>
<feature type="transmembrane region" description="Helical" evidence="1">
    <location>
        <begin position="173"/>
        <end position="191"/>
    </location>
</feature>
<reference evidence="2 3" key="1">
    <citation type="journal article" date="2022" name="Front. Microbiol.">
        <title>High genomic differentiation and limited gene flow indicate recent cryptic speciation within the genus Laspinema (cyanobacteria).</title>
        <authorList>
            <person name="Stanojkovic A."/>
            <person name="Skoupy S."/>
            <person name="Skaloud P."/>
            <person name="Dvorak P."/>
        </authorList>
    </citation>
    <scope>NUCLEOTIDE SEQUENCE [LARGE SCALE GENOMIC DNA]</scope>
    <source>
        <strain evidence="2 3">D2a</strain>
    </source>
</reference>
<feature type="transmembrane region" description="Helical" evidence="1">
    <location>
        <begin position="113"/>
        <end position="132"/>
    </location>
</feature>
<comment type="caution">
    <text evidence="2">The sequence shown here is derived from an EMBL/GenBank/DDBJ whole genome shotgun (WGS) entry which is preliminary data.</text>
</comment>
<feature type="transmembrane region" description="Helical" evidence="1">
    <location>
        <begin position="74"/>
        <end position="92"/>
    </location>
</feature>
<keyword evidence="3" id="KW-1185">Reference proteome</keyword>
<name>A0ABT2MS33_9CYAN</name>
<protein>
    <recommendedName>
        <fullName evidence="4">ZIP Zinc transporter</fullName>
    </recommendedName>
</protein>
<evidence type="ECO:0008006" key="4">
    <source>
        <dbReference type="Google" id="ProtNLM"/>
    </source>
</evidence>
<dbReference type="RefSeq" id="WP_368007117.1">
    <property type="nucleotide sequence ID" value="NZ_JAMXFF010000020.1"/>
</dbReference>